<reference evidence="1 2" key="1">
    <citation type="submission" date="2019-01" db="EMBL/GenBank/DDBJ databases">
        <title>Complete genome sequence of Cohnella hallensis HS21 isolated from Korean fir (Abies koreana) rhizospheric soil.</title>
        <authorList>
            <person name="Jiang L."/>
            <person name="Kang S.W."/>
            <person name="Kim S."/>
            <person name="Jung J."/>
            <person name="Kim C.Y."/>
            <person name="Kim D.H."/>
            <person name="Kim S.W."/>
            <person name="Lee J."/>
        </authorList>
    </citation>
    <scope>NUCLEOTIDE SEQUENCE [LARGE SCALE GENOMIC DNA]</scope>
    <source>
        <strain evidence="1 2">HS21</strain>
    </source>
</reference>
<name>A0A3T1D2N7_9BACL</name>
<dbReference type="KEGG" id="cohn:KCTCHS21_17720"/>
<dbReference type="Proteomes" id="UP000289856">
    <property type="component" value="Chromosome"/>
</dbReference>
<dbReference type="AlphaFoldDB" id="A0A3T1D2N7"/>
<evidence type="ECO:0000313" key="1">
    <source>
        <dbReference type="EMBL" id="BBI32373.1"/>
    </source>
</evidence>
<organism evidence="1 2">
    <name type="scientific">Cohnella abietis</name>
    <dbReference type="NCBI Taxonomy" id="2507935"/>
    <lineage>
        <taxon>Bacteria</taxon>
        <taxon>Bacillati</taxon>
        <taxon>Bacillota</taxon>
        <taxon>Bacilli</taxon>
        <taxon>Bacillales</taxon>
        <taxon>Paenibacillaceae</taxon>
        <taxon>Cohnella</taxon>
    </lineage>
</organism>
<keyword evidence="2" id="KW-1185">Reference proteome</keyword>
<gene>
    <name evidence="1" type="ORF">KCTCHS21_17720</name>
</gene>
<proteinExistence type="predicted"/>
<protein>
    <submittedName>
        <fullName evidence="1">Uncharacterized protein</fullName>
    </submittedName>
</protein>
<dbReference type="EMBL" id="AP019400">
    <property type="protein sequence ID" value="BBI32373.1"/>
    <property type="molecule type" value="Genomic_DNA"/>
</dbReference>
<accession>A0A3T1D2N7</accession>
<sequence>MPWMGTVVFDGEVNKYYNAIDLTREHENIKYIQEQLAANGVYIALTYPTKSWVRTEYPTVTAINRTRKNILDIYNGFYKPPGAPDIAENPARKQIFSYAEANKLELSLQLIYDTLKSLLESYKYCGTFSCGEEGLL</sequence>
<dbReference type="OrthoDB" id="2613847at2"/>
<dbReference type="RefSeq" id="WP_130606853.1">
    <property type="nucleotide sequence ID" value="NZ_AP019400.1"/>
</dbReference>
<evidence type="ECO:0000313" key="2">
    <source>
        <dbReference type="Proteomes" id="UP000289856"/>
    </source>
</evidence>